<evidence type="ECO:0008006" key="18">
    <source>
        <dbReference type="Google" id="ProtNLM"/>
    </source>
</evidence>
<dbReference type="SMART" id="SM00008">
    <property type="entry name" value="HormR"/>
    <property type="match status" value="1"/>
</dbReference>
<feature type="transmembrane region" description="Helical" evidence="12">
    <location>
        <begin position="365"/>
        <end position="385"/>
    </location>
</feature>
<dbReference type="SUPFAM" id="SSF111418">
    <property type="entry name" value="Hormone receptor domain"/>
    <property type="match status" value="1"/>
</dbReference>
<evidence type="ECO:0000256" key="4">
    <source>
        <dbReference type="ARBA" id="ARBA00022692"/>
    </source>
</evidence>
<evidence type="ECO:0000256" key="2">
    <source>
        <dbReference type="ARBA" id="ARBA00005314"/>
    </source>
</evidence>
<dbReference type="GO" id="GO:0007188">
    <property type="term" value="P:adenylate cyclase-modulating G protein-coupled receptor signaling pathway"/>
    <property type="evidence" value="ECO:0007669"/>
    <property type="project" value="TreeGrafter"/>
</dbReference>
<dbReference type="PANTHER" id="PTHR45620">
    <property type="entry name" value="PDF RECEPTOR-LIKE PROTEIN-RELATED"/>
    <property type="match status" value="1"/>
</dbReference>
<feature type="transmembrane region" description="Helical" evidence="12">
    <location>
        <begin position="314"/>
        <end position="339"/>
    </location>
</feature>
<dbReference type="InterPro" id="IPR000832">
    <property type="entry name" value="GPCR_2_secretin-like"/>
</dbReference>
<feature type="domain" description="G-protein coupled receptors family 1 profile" evidence="15">
    <location>
        <begin position="152"/>
        <end position="417"/>
    </location>
</feature>
<keyword evidence="10" id="KW-0807">Transducer</keyword>
<dbReference type="PANTHER" id="PTHR45620:SF1">
    <property type="entry name" value="G-PROTEIN COUPLED RECEPTORS FAMILY 2 PROFILE 2 DOMAIN-CONTAINING PROTEIN"/>
    <property type="match status" value="1"/>
</dbReference>
<evidence type="ECO:0000256" key="7">
    <source>
        <dbReference type="ARBA" id="ARBA00023136"/>
    </source>
</evidence>
<accession>A0A8W8NFK7</accession>
<keyword evidence="4 12" id="KW-0812">Transmembrane</keyword>
<evidence type="ECO:0000313" key="16">
    <source>
        <dbReference type="EnsemblMetazoa" id="G5955.2:cds"/>
    </source>
</evidence>
<evidence type="ECO:0000256" key="8">
    <source>
        <dbReference type="ARBA" id="ARBA00023170"/>
    </source>
</evidence>
<evidence type="ECO:0000256" key="1">
    <source>
        <dbReference type="ARBA" id="ARBA00004651"/>
    </source>
</evidence>
<dbReference type="Proteomes" id="UP000005408">
    <property type="component" value="Unassembled WGS sequence"/>
</dbReference>
<comment type="subcellular location">
    <subcellularLocation>
        <location evidence="1">Cell membrane</location>
        <topology evidence="1">Multi-pass membrane protein</topology>
    </subcellularLocation>
</comment>
<evidence type="ECO:0000256" key="11">
    <source>
        <dbReference type="SAM" id="Coils"/>
    </source>
</evidence>
<feature type="transmembrane region" description="Helical" evidence="12">
    <location>
        <begin position="272"/>
        <end position="294"/>
    </location>
</feature>
<organism evidence="16 17">
    <name type="scientific">Magallana gigas</name>
    <name type="common">Pacific oyster</name>
    <name type="synonym">Crassostrea gigas</name>
    <dbReference type="NCBI Taxonomy" id="29159"/>
    <lineage>
        <taxon>Eukaryota</taxon>
        <taxon>Metazoa</taxon>
        <taxon>Spiralia</taxon>
        <taxon>Lophotrochozoa</taxon>
        <taxon>Mollusca</taxon>
        <taxon>Bivalvia</taxon>
        <taxon>Autobranchia</taxon>
        <taxon>Pteriomorphia</taxon>
        <taxon>Ostreida</taxon>
        <taxon>Ostreoidea</taxon>
        <taxon>Ostreidae</taxon>
        <taxon>Magallana</taxon>
    </lineage>
</organism>
<keyword evidence="11" id="KW-0175">Coiled coil</keyword>
<evidence type="ECO:0000313" key="17">
    <source>
        <dbReference type="Proteomes" id="UP000005408"/>
    </source>
</evidence>
<dbReference type="Gene3D" id="1.20.1070.10">
    <property type="entry name" value="Rhodopsin 7-helix transmembrane proteins"/>
    <property type="match status" value="1"/>
</dbReference>
<feature type="transmembrane region" description="Helical" evidence="12">
    <location>
        <begin position="391"/>
        <end position="411"/>
    </location>
</feature>
<feature type="transmembrane region" description="Helical" evidence="12">
    <location>
        <begin position="181"/>
        <end position="198"/>
    </location>
</feature>
<protein>
    <recommendedName>
        <fullName evidence="18">Parathyroid hormone/parathyroid hormone-related peptide receptor</fullName>
    </recommendedName>
</protein>
<keyword evidence="5 12" id="KW-1133">Transmembrane helix</keyword>
<dbReference type="EnsemblMetazoa" id="G5955.2">
    <property type="protein sequence ID" value="G5955.2:cds"/>
    <property type="gene ID" value="G5955"/>
</dbReference>
<sequence length="454" mass="53109">MNLTLQTSVACNRTDNMMVPNEEKEYRLSLLQQTRRLMEEEAKCSKLIQQTVPTADMMCPPIWDYVMCWNATEAGTTVVQPCPNYIHKFLLNGFAKKTCMENGTWYISPLTNKTWTDFTGCSFEEQWRQSLNQHLDRIQIMSIIGHSISLVSLTIAVGVLLQLRYRTVLHCKRKRSNITMFHINLFLAYILRATTSILKDYLLWNGFALSKDVQQNGEMFGFKDDSSHWECKLLVTFFVYTLVASTFWLTLDAHVLMKLIDVDLRYLQKKKYTRLHIAIGWVGPLAVVIPWVLFRIFTEDYICWNTNPKSWTVWIYRVPIFLMNVANVNYFIKIVRFMYQRMKKNRSKGKHSNNRSTVLKMTKHICILIPLFGVPYMIFTIMSVMLDVAYLYAEMFFSSFQGFLLSVTLCFTDKRVIQESRQIFLRCANTKPRVDMGRKMSQLSSTTRTVLSDS</sequence>
<feature type="domain" description="G-protein coupled receptors family 2 profile 1" evidence="13">
    <location>
        <begin position="43"/>
        <end position="125"/>
    </location>
</feature>
<dbReference type="PROSITE" id="PS50262">
    <property type="entry name" value="G_PROTEIN_RECEP_F1_2"/>
    <property type="match status" value="1"/>
</dbReference>
<keyword evidence="9" id="KW-0325">Glycoprotein</keyword>
<dbReference type="PRINTS" id="PR00249">
    <property type="entry name" value="GPCRSECRETIN"/>
</dbReference>
<dbReference type="GO" id="GO:0005886">
    <property type="term" value="C:plasma membrane"/>
    <property type="evidence" value="ECO:0007669"/>
    <property type="project" value="UniProtKB-SubCell"/>
</dbReference>
<dbReference type="GO" id="GO:0007166">
    <property type="term" value="P:cell surface receptor signaling pathway"/>
    <property type="evidence" value="ECO:0007669"/>
    <property type="project" value="InterPro"/>
</dbReference>
<keyword evidence="7 12" id="KW-0472">Membrane</keyword>
<dbReference type="GO" id="GO:0017046">
    <property type="term" value="F:peptide hormone binding"/>
    <property type="evidence" value="ECO:0007669"/>
    <property type="project" value="TreeGrafter"/>
</dbReference>
<evidence type="ECO:0000256" key="6">
    <source>
        <dbReference type="ARBA" id="ARBA00023040"/>
    </source>
</evidence>
<dbReference type="OrthoDB" id="6096750at2759"/>
<dbReference type="InterPro" id="IPR050332">
    <property type="entry name" value="GPCR_2"/>
</dbReference>
<dbReference type="InterPro" id="IPR001879">
    <property type="entry name" value="GPCR_2_extracellular_dom"/>
</dbReference>
<dbReference type="Gene3D" id="4.10.1240.10">
    <property type="entry name" value="GPCR, family 2, extracellular hormone receptor domain"/>
    <property type="match status" value="1"/>
</dbReference>
<evidence type="ECO:0000259" key="14">
    <source>
        <dbReference type="PROSITE" id="PS50261"/>
    </source>
</evidence>
<evidence type="ECO:0000256" key="12">
    <source>
        <dbReference type="SAM" id="Phobius"/>
    </source>
</evidence>
<dbReference type="RefSeq" id="XP_065941144.1">
    <property type="nucleotide sequence ID" value="XM_066085072.1"/>
</dbReference>
<dbReference type="InterPro" id="IPR036445">
    <property type="entry name" value="GPCR_2_extracell_dom_sf"/>
</dbReference>
<feature type="transmembrane region" description="Helical" evidence="12">
    <location>
        <begin position="233"/>
        <end position="251"/>
    </location>
</feature>
<comment type="similarity">
    <text evidence="2">Belongs to the G-protein coupled receptor 2 family.</text>
</comment>
<evidence type="ECO:0000259" key="15">
    <source>
        <dbReference type="PROSITE" id="PS50262"/>
    </source>
</evidence>
<dbReference type="AlphaFoldDB" id="A0A8W8NFK7"/>
<evidence type="ECO:0000256" key="3">
    <source>
        <dbReference type="ARBA" id="ARBA00022475"/>
    </source>
</evidence>
<dbReference type="InterPro" id="IPR017981">
    <property type="entry name" value="GPCR_2-like_7TM"/>
</dbReference>
<reference evidence="16" key="1">
    <citation type="submission" date="2022-08" db="UniProtKB">
        <authorList>
            <consortium name="EnsemblMetazoa"/>
        </authorList>
    </citation>
    <scope>IDENTIFICATION</scope>
    <source>
        <strain evidence="16">05x7-T-G4-1.051#20</strain>
    </source>
</reference>
<dbReference type="PROSITE" id="PS50227">
    <property type="entry name" value="G_PROTEIN_RECEP_F2_3"/>
    <property type="match status" value="1"/>
</dbReference>
<feature type="transmembrane region" description="Helical" evidence="12">
    <location>
        <begin position="140"/>
        <end position="161"/>
    </location>
</feature>
<dbReference type="GO" id="GO:0008528">
    <property type="term" value="F:G protein-coupled peptide receptor activity"/>
    <property type="evidence" value="ECO:0007669"/>
    <property type="project" value="TreeGrafter"/>
</dbReference>
<evidence type="ECO:0000256" key="5">
    <source>
        <dbReference type="ARBA" id="ARBA00022989"/>
    </source>
</evidence>
<dbReference type="PROSITE" id="PS50261">
    <property type="entry name" value="G_PROTEIN_RECEP_F2_4"/>
    <property type="match status" value="1"/>
</dbReference>
<dbReference type="SUPFAM" id="SSF81321">
    <property type="entry name" value="Family A G protein-coupled receptor-like"/>
    <property type="match status" value="1"/>
</dbReference>
<dbReference type="PROSITE" id="PS00649">
    <property type="entry name" value="G_PROTEIN_RECEP_F2_1"/>
    <property type="match status" value="1"/>
</dbReference>
<keyword evidence="6" id="KW-0297">G-protein coupled receptor</keyword>
<feature type="domain" description="G-protein coupled receptors family 2 profile 2" evidence="14">
    <location>
        <begin position="138"/>
        <end position="413"/>
    </location>
</feature>
<dbReference type="RefSeq" id="XP_065941145.1">
    <property type="nucleotide sequence ID" value="XM_066085073.1"/>
</dbReference>
<keyword evidence="3" id="KW-1003">Cell membrane</keyword>
<dbReference type="KEGG" id="crg:105330360"/>
<dbReference type="OMA" id="CWNATEA"/>
<dbReference type="GeneID" id="105330360"/>
<keyword evidence="17" id="KW-1185">Reference proteome</keyword>
<dbReference type="InterPro" id="IPR017452">
    <property type="entry name" value="GPCR_Rhodpsn_7TM"/>
</dbReference>
<name>A0A8W8NFK7_MAGGI</name>
<evidence type="ECO:0000259" key="13">
    <source>
        <dbReference type="PROSITE" id="PS50227"/>
    </source>
</evidence>
<proteinExistence type="inferred from homology"/>
<dbReference type="Pfam" id="PF00002">
    <property type="entry name" value="7tm_2"/>
    <property type="match status" value="1"/>
</dbReference>
<dbReference type="InterPro" id="IPR017983">
    <property type="entry name" value="GPCR_2_secretin-like_CS"/>
</dbReference>
<keyword evidence="8" id="KW-0675">Receptor</keyword>
<evidence type="ECO:0000256" key="10">
    <source>
        <dbReference type="ARBA" id="ARBA00023224"/>
    </source>
</evidence>
<feature type="coiled-coil region" evidence="11">
    <location>
        <begin position="21"/>
        <end position="50"/>
    </location>
</feature>
<evidence type="ECO:0000256" key="9">
    <source>
        <dbReference type="ARBA" id="ARBA00023180"/>
    </source>
</evidence>
<dbReference type="Pfam" id="PF02793">
    <property type="entry name" value="HRM"/>
    <property type="match status" value="1"/>
</dbReference>